<accession>X0Y841</accession>
<dbReference type="AlphaFoldDB" id="X0Y841"/>
<evidence type="ECO:0000313" key="5">
    <source>
        <dbReference type="EMBL" id="GAG52029.1"/>
    </source>
</evidence>
<dbReference type="GO" id="GO:0003735">
    <property type="term" value="F:structural constituent of ribosome"/>
    <property type="evidence" value="ECO:0007669"/>
    <property type="project" value="InterPro"/>
</dbReference>
<dbReference type="PRINTS" id="PR00059">
    <property type="entry name" value="RIBOSOMALL6"/>
</dbReference>
<keyword evidence="2" id="KW-0689">Ribosomal protein</keyword>
<sequence length="171" mass="18243">MPAGVTVSIKGSLVSVKGNLGSLDYDVPEPLTVEMKDAQVVVAAPSDAKEHRAIHGLARSLIANAVKGVREGFEKQLEIVGVGYNAKAEGRKITLRIGFCHPVVVSIPEGVEVETPEPTKIVLKGCDKQVVGETAAKIRKIRPPEPYKGKGIRYVGEHVRRKAGKSFVAVG</sequence>
<evidence type="ECO:0000256" key="3">
    <source>
        <dbReference type="ARBA" id="ARBA00023274"/>
    </source>
</evidence>
<dbReference type="InterPro" id="IPR019906">
    <property type="entry name" value="Ribosomal_uL6_bac-type"/>
</dbReference>
<organism evidence="5">
    <name type="scientific">marine sediment metagenome</name>
    <dbReference type="NCBI Taxonomy" id="412755"/>
    <lineage>
        <taxon>unclassified sequences</taxon>
        <taxon>metagenomes</taxon>
        <taxon>ecological metagenomes</taxon>
    </lineage>
</organism>
<dbReference type="InterPro" id="IPR036789">
    <property type="entry name" value="Ribosomal_uL6-like_a/b-dom_sf"/>
</dbReference>
<dbReference type="Pfam" id="PF00347">
    <property type="entry name" value="Ribosomal_L6"/>
    <property type="match status" value="2"/>
</dbReference>
<evidence type="ECO:0000256" key="1">
    <source>
        <dbReference type="ARBA" id="ARBA00009356"/>
    </source>
</evidence>
<dbReference type="GO" id="GO:0022625">
    <property type="term" value="C:cytosolic large ribosomal subunit"/>
    <property type="evidence" value="ECO:0007669"/>
    <property type="project" value="TreeGrafter"/>
</dbReference>
<evidence type="ECO:0000256" key="2">
    <source>
        <dbReference type="ARBA" id="ARBA00022980"/>
    </source>
</evidence>
<dbReference type="InterPro" id="IPR002358">
    <property type="entry name" value="Ribosomal_uL6_CS"/>
</dbReference>
<dbReference type="PIRSF" id="PIRSF002162">
    <property type="entry name" value="Ribosomal_L6"/>
    <property type="match status" value="1"/>
</dbReference>
<dbReference type="NCBIfam" id="TIGR03654">
    <property type="entry name" value="L6_bact"/>
    <property type="match status" value="1"/>
</dbReference>
<dbReference type="EMBL" id="BARS01054842">
    <property type="protein sequence ID" value="GAG52029.1"/>
    <property type="molecule type" value="Genomic_DNA"/>
</dbReference>
<comment type="similarity">
    <text evidence="1">Belongs to the universal ribosomal protein uL6 family.</text>
</comment>
<proteinExistence type="inferred from homology"/>
<gene>
    <name evidence="5" type="ORF">S01H1_81098</name>
</gene>
<dbReference type="GO" id="GO:0019843">
    <property type="term" value="F:rRNA binding"/>
    <property type="evidence" value="ECO:0007669"/>
    <property type="project" value="InterPro"/>
</dbReference>
<dbReference type="Gene3D" id="3.90.930.12">
    <property type="entry name" value="Ribosomal protein L6, alpha-beta domain"/>
    <property type="match status" value="2"/>
</dbReference>
<dbReference type="PANTHER" id="PTHR11655">
    <property type="entry name" value="60S/50S RIBOSOMAL PROTEIN L6/L9"/>
    <property type="match status" value="1"/>
</dbReference>
<evidence type="ECO:0000259" key="4">
    <source>
        <dbReference type="Pfam" id="PF00347"/>
    </source>
</evidence>
<feature type="domain" description="Large ribosomal subunit protein uL6 alpha-beta" evidence="4">
    <location>
        <begin position="2"/>
        <end position="72"/>
    </location>
</feature>
<dbReference type="PANTHER" id="PTHR11655:SF14">
    <property type="entry name" value="LARGE RIBOSOMAL SUBUNIT PROTEIN UL6M"/>
    <property type="match status" value="1"/>
</dbReference>
<protein>
    <recommendedName>
        <fullName evidence="4">Large ribosomal subunit protein uL6 alpha-beta domain-containing protein</fullName>
    </recommendedName>
</protein>
<keyword evidence="3" id="KW-0687">Ribonucleoprotein</keyword>
<name>X0Y841_9ZZZZ</name>
<dbReference type="FunFam" id="3.90.930.12:FF:000001">
    <property type="entry name" value="50S ribosomal protein L6"/>
    <property type="match status" value="1"/>
</dbReference>
<dbReference type="SUPFAM" id="SSF56053">
    <property type="entry name" value="Ribosomal protein L6"/>
    <property type="match status" value="2"/>
</dbReference>
<reference evidence="5" key="1">
    <citation type="journal article" date="2014" name="Front. Microbiol.">
        <title>High frequency of phylogenetically diverse reductive dehalogenase-homologous genes in deep subseafloor sedimentary metagenomes.</title>
        <authorList>
            <person name="Kawai M."/>
            <person name="Futagami T."/>
            <person name="Toyoda A."/>
            <person name="Takaki Y."/>
            <person name="Nishi S."/>
            <person name="Hori S."/>
            <person name="Arai W."/>
            <person name="Tsubouchi T."/>
            <person name="Morono Y."/>
            <person name="Uchiyama I."/>
            <person name="Ito T."/>
            <person name="Fujiyama A."/>
            <person name="Inagaki F."/>
            <person name="Takami H."/>
        </authorList>
    </citation>
    <scope>NUCLEOTIDE SEQUENCE</scope>
    <source>
        <strain evidence="5">Expedition CK06-06</strain>
    </source>
</reference>
<comment type="caution">
    <text evidence="5">The sequence shown here is derived from an EMBL/GenBank/DDBJ whole genome shotgun (WGS) entry which is preliminary data.</text>
</comment>
<dbReference type="GO" id="GO:0002181">
    <property type="term" value="P:cytoplasmic translation"/>
    <property type="evidence" value="ECO:0007669"/>
    <property type="project" value="TreeGrafter"/>
</dbReference>
<dbReference type="InterPro" id="IPR000702">
    <property type="entry name" value="Ribosomal_uL6-like"/>
</dbReference>
<dbReference type="InterPro" id="IPR020040">
    <property type="entry name" value="Ribosomal_uL6_a/b-dom"/>
</dbReference>
<feature type="domain" description="Large ribosomal subunit protein uL6 alpha-beta" evidence="4">
    <location>
        <begin position="80"/>
        <end position="154"/>
    </location>
</feature>
<dbReference type="PROSITE" id="PS00525">
    <property type="entry name" value="RIBOSOMAL_L6_1"/>
    <property type="match status" value="1"/>
</dbReference>